<feature type="region of interest" description="Disordered" evidence="1">
    <location>
        <begin position="47"/>
        <end position="76"/>
    </location>
</feature>
<feature type="chain" id="PRO_5007120108" description="Lipoprotein" evidence="2">
    <location>
        <begin position="20"/>
        <end position="94"/>
    </location>
</feature>
<organism evidence="3 4">
    <name type="scientific">Burkholderia cepacia</name>
    <name type="common">Pseudomonas cepacia</name>
    <dbReference type="NCBI Taxonomy" id="292"/>
    <lineage>
        <taxon>Bacteria</taxon>
        <taxon>Pseudomonadati</taxon>
        <taxon>Pseudomonadota</taxon>
        <taxon>Betaproteobacteria</taxon>
        <taxon>Burkholderiales</taxon>
        <taxon>Burkholderiaceae</taxon>
        <taxon>Burkholderia</taxon>
        <taxon>Burkholderia cepacia complex</taxon>
    </lineage>
</organism>
<evidence type="ECO:0008006" key="5">
    <source>
        <dbReference type="Google" id="ProtNLM"/>
    </source>
</evidence>
<evidence type="ECO:0000256" key="1">
    <source>
        <dbReference type="SAM" id="MobiDB-lite"/>
    </source>
</evidence>
<accession>A0A103ZHH3</accession>
<reference evidence="3 4" key="1">
    <citation type="submission" date="2015-11" db="EMBL/GenBank/DDBJ databases">
        <title>Expanding the genomic diversity of Burkholderia species for the development of highly accurate diagnostics.</title>
        <authorList>
            <person name="Sahl J."/>
            <person name="Keim P."/>
            <person name="Wagner D."/>
        </authorList>
    </citation>
    <scope>NUCLEOTIDE SEQUENCE [LARGE SCALE GENOMIC DNA]</scope>
    <source>
        <strain evidence="3 4">MSMB1302</strain>
    </source>
</reference>
<dbReference type="RefSeq" id="WP_059730371.1">
    <property type="nucleotide sequence ID" value="NZ_LOYH01000062.1"/>
</dbReference>
<gene>
    <name evidence="3" type="ORF">WS90_01475</name>
</gene>
<protein>
    <recommendedName>
        <fullName evidence="5">Lipoprotein</fullName>
    </recommendedName>
</protein>
<name>A0A103ZHH3_BURCE</name>
<dbReference type="AlphaFoldDB" id="A0A103ZHH3"/>
<dbReference type="Proteomes" id="UP000069001">
    <property type="component" value="Unassembled WGS sequence"/>
</dbReference>
<keyword evidence="2" id="KW-0732">Signal</keyword>
<comment type="caution">
    <text evidence="3">The sequence shown here is derived from an EMBL/GenBank/DDBJ whole genome shotgun (WGS) entry which is preliminary data.</text>
</comment>
<sequence>MVKTLAVCGALCFVAAAFARFHETVAQQPAPARAFAIDARRVSVRHATGDEPAVAPSSNDGGVGRQAAAAQGADKPPVTALGVAHAGWSVLFSH</sequence>
<evidence type="ECO:0000313" key="4">
    <source>
        <dbReference type="Proteomes" id="UP000069001"/>
    </source>
</evidence>
<evidence type="ECO:0000313" key="3">
    <source>
        <dbReference type="EMBL" id="KVK80036.1"/>
    </source>
</evidence>
<proteinExistence type="predicted"/>
<feature type="signal peptide" evidence="2">
    <location>
        <begin position="1"/>
        <end position="19"/>
    </location>
</feature>
<dbReference type="EMBL" id="LOYH01000062">
    <property type="protein sequence ID" value="KVK80036.1"/>
    <property type="molecule type" value="Genomic_DNA"/>
</dbReference>
<evidence type="ECO:0000256" key="2">
    <source>
        <dbReference type="SAM" id="SignalP"/>
    </source>
</evidence>